<keyword evidence="2" id="KW-1133">Transmembrane helix</keyword>
<proteinExistence type="predicted"/>
<dbReference type="GO" id="GO:0016810">
    <property type="term" value="F:hydrolase activity, acting on carbon-nitrogen (but not peptide) bonds"/>
    <property type="evidence" value="ECO:0007669"/>
    <property type="project" value="InterPro"/>
</dbReference>
<organism evidence="4 5">
    <name type="scientific">Candidatus Fischerbacteria bacterium RBG_13_37_8</name>
    <dbReference type="NCBI Taxonomy" id="1817863"/>
    <lineage>
        <taxon>Bacteria</taxon>
        <taxon>Candidatus Fischeribacteriota</taxon>
    </lineage>
</organism>
<dbReference type="PROSITE" id="PS51677">
    <property type="entry name" value="NODB"/>
    <property type="match status" value="1"/>
</dbReference>
<keyword evidence="2" id="KW-0812">Transmembrane</keyword>
<reference evidence="4 5" key="1">
    <citation type="journal article" date="2016" name="Nat. Commun.">
        <title>Thousands of microbial genomes shed light on interconnected biogeochemical processes in an aquifer system.</title>
        <authorList>
            <person name="Anantharaman K."/>
            <person name="Brown C.T."/>
            <person name="Hug L.A."/>
            <person name="Sharon I."/>
            <person name="Castelle C.J."/>
            <person name="Probst A.J."/>
            <person name="Thomas B.C."/>
            <person name="Singh A."/>
            <person name="Wilkins M.J."/>
            <person name="Karaoz U."/>
            <person name="Brodie E.L."/>
            <person name="Williams K.H."/>
            <person name="Hubbard S.S."/>
            <person name="Banfield J.F."/>
        </authorList>
    </citation>
    <scope>NUCLEOTIDE SEQUENCE [LARGE SCALE GENOMIC DNA]</scope>
</reference>
<keyword evidence="2" id="KW-0472">Membrane</keyword>
<evidence type="ECO:0000313" key="4">
    <source>
        <dbReference type="EMBL" id="OGF63797.1"/>
    </source>
</evidence>
<gene>
    <name evidence="4" type="ORF">A2Y62_09190</name>
</gene>
<comment type="caution">
    <text evidence="4">The sequence shown here is derived from an EMBL/GenBank/DDBJ whole genome shotgun (WGS) entry which is preliminary data.</text>
</comment>
<accession>A0A1F5VK05</accession>
<dbReference type="STRING" id="1817863.A2Y62_09190"/>
<dbReference type="GO" id="GO:0005975">
    <property type="term" value="P:carbohydrate metabolic process"/>
    <property type="evidence" value="ECO:0007669"/>
    <property type="project" value="InterPro"/>
</dbReference>
<feature type="domain" description="NodB homology" evidence="3">
    <location>
        <begin position="43"/>
        <end position="246"/>
    </location>
</feature>
<protein>
    <recommendedName>
        <fullName evidence="3">NodB homology domain-containing protein</fullName>
    </recommendedName>
</protein>
<dbReference type="PANTHER" id="PTHR34216:SF11">
    <property type="entry name" value="CHITOOLIGOSACCHARIDE DEACETYLASE"/>
    <property type="match status" value="1"/>
</dbReference>
<evidence type="ECO:0000259" key="3">
    <source>
        <dbReference type="PROSITE" id="PS51677"/>
    </source>
</evidence>
<evidence type="ECO:0000313" key="5">
    <source>
        <dbReference type="Proteomes" id="UP000178943"/>
    </source>
</evidence>
<sequence length="350" mass="40666">MRIRSYHIINIVTVILICMITVSCKKDNVQQVEIAPWFENKEAAVSLTFDDGTDDQLFYAVPLLEVLQLKGTFYLITSQIKDVPAWQKLYADGHEIGSHSMNHHNLKQLDRKSVRRELRMSYENIKELFLEQKCFSIAYPFGGMDDGIVRAAYKYYTAGRSARKSESYINTYDNMNLFDLKAYGISSKSQYDEISAMVEETINNSGWLIETVHGIKNPDDQRENIPQSGWEPVHCNILVDHYQWLKQNQHRLWIAPLSTVARYVHERRNTVLFWRNISSDSMQVQLHNTDSEVRCLVPLTINIILKKNIAIRLVEQEDTIIPHKCNENICRINVLPGSRPIIFTLTRSRE</sequence>
<dbReference type="CDD" id="cd10967">
    <property type="entry name" value="CE4_GLA_like_6s"/>
    <property type="match status" value="1"/>
</dbReference>
<dbReference type="AlphaFoldDB" id="A0A1F5VK05"/>
<dbReference type="InterPro" id="IPR051398">
    <property type="entry name" value="Polysacch_Deacetylase"/>
</dbReference>
<keyword evidence="1" id="KW-0732">Signal</keyword>
<dbReference type="PROSITE" id="PS51257">
    <property type="entry name" value="PROKAR_LIPOPROTEIN"/>
    <property type="match status" value="1"/>
</dbReference>
<dbReference type="Proteomes" id="UP000178943">
    <property type="component" value="Unassembled WGS sequence"/>
</dbReference>
<dbReference type="PANTHER" id="PTHR34216">
    <property type="match status" value="1"/>
</dbReference>
<name>A0A1F5VK05_9BACT</name>
<feature type="transmembrane region" description="Helical" evidence="2">
    <location>
        <begin position="6"/>
        <end position="24"/>
    </location>
</feature>
<dbReference type="Pfam" id="PF01522">
    <property type="entry name" value="Polysacc_deac_1"/>
    <property type="match status" value="1"/>
</dbReference>
<evidence type="ECO:0000256" key="2">
    <source>
        <dbReference type="SAM" id="Phobius"/>
    </source>
</evidence>
<dbReference type="InterPro" id="IPR011330">
    <property type="entry name" value="Glyco_hydro/deAcase_b/a-brl"/>
</dbReference>
<dbReference type="SUPFAM" id="SSF88713">
    <property type="entry name" value="Glycoside hydrolase/deacetylase"/>
    <property type="match status" value="1"/>
</dbReference>
<dbReference type="EMBL" id="MFGW01000149">
    <property type="protein sequence ID" value="OGF63797.1"/>
    <property type="molecule type" value="Genomic_DNA"/>
</dbReference>
<dbReference type="InterPro" id="IPR002509">
    <property type="entry name" value="NODB_dom"/>
</dbReference>
<dbReference type="Gene3D" id="3.20.20.370">
    <property type="entry name" value="Glycoside hydrolase/deacetylase"/>
    <property type="match status" value="1"/>
</dbReference>
<evidence type="ECO:0000256" key="1">
    <source>
        <dbReference type="ARBA" id="ARBA00022729"/>
    </source>
</evidence>